<dbReference type="NCBIfam" id="TIGR00536">
    <property type="entry name" value="hemK_fam"/>
    <property type="match status" value="1"/>
</dbReference>
<evidence type="ECO:0000313" key="8">
    <source>
        <dbReference type="EMBL" id="ARW19330.1"/>
    </source>
</evidence>
<feature type="binding site" evidence="5">
    <location>
        <begin position="123"/>
        <end position="127"/>
    </location>
    <ligand>
        <name>S-adenosyl-L-methionine</name>
        <dbReference type="ChEBI" id="CHEBI:59789"/>
    </ligand>
</feature>
<proteinExistence type="inferred from homology"/>
<dbReference type="Gene3D" id="1.10.8.10">
    <property type="entry name" value="DNA helicase RuvA subunit, C-terminal domain"/>
    <property type="match status" value="1"/>
</dbReference>
<reference evidence="8 9" key="1">
    <citation type="submission" date="2017-05" db="EMBL/GenBank/DDBJ databases">
        <title>Genome sequence of Pediococcus pentosaceus strain SRCM100892.</title>
        <authorList>
            <person name="Cho S.H."/>
        </authorList>
    </citation>
    <scope>NUCLEOTIDE SEQUENCE [LARGE SCALE GENOMIC DNA]</scope>
    <source>
        <strain evidence="8 9">SRCM100892</strain>
    </source>
</reference>
<gene>
    <name evidence="8" type="primary">hemK</name>
    <name evidence="5" type="synonym">prmC</name>
    <name evidence="8" type="ORF">S100892_00743</name>
</gene>
<feature type="binding site" evidence="5">
    <location>
        <position position="188"/>
    </location>
    <ligand>
        <name>S-adenosyl-L-methionine</name>
        <dbReference type="ChEBI" id="CHEBI:59789"/>
    </ligand>
</feature>
<dbReference type="EMBL" id="CP021474">
    <property type="protein sequence ID" value="ARW19330.1"/>
    <property type="molecule type" value="Genomic_DNA"/>
</dbReference>
<dbReference type="SUPFAM" id="SSF53335">
    <property type="entry name" value="S-adenosyl-L-methionine-dependent methyltransferases"/>
    <property type="match status" value="1"/>
</dbReference>
<dbReference type="InterPro" id="IPR002052">
    <property type="entry name" value="DNA_methylase_N6_adenine_CS"/>
</dbReference>
<evidence type="ECO:0000256" key="2">
    <source>
        <dbReference type="ARBA" id="ARBA00022679"/>
    </source>
</evidence>
<dbReference type="PANTHER" id="PTHR18895">
    <property type="entry name" value="HEMK METHYLTRANSFERASE"/>
    <property type="match status" value="1"/>
</dbReference>
<organism evidence="8 9">
    <name type="scientific">Pediococcus pentosaceus</name>
    <dbReference type="NCBI Taxonomy" id="1255"/>
    <lineage>
        <taxon>Bacteria</taxon>
        <taxon>Bacillati</taxon>
        <taxon>Bacillota</taxon>
        <taxon>Bacilli</taxon>
        <taxon>Lactobacillales</taxon>
        <taxon>Lactobacillaceae</taxon>
        <taxon>Pediococcus</taxon>
    </lineage>
</organism>
<dbReference type="InterPro" id="IPR007848">
    <property type="entry name" value="Small_mtfrase_dom"/>
</dbReference>
<dbReference type="GO" id="GO:0102559">
    <property type="term" value="F:peptide chain release factor N(5)-glutamine methyltransferase activity"/>
    <property type="evidence" value="ECO:0007669"/>
    <property type="project" value="UniProtKB-EC"/>
</dbReference>
<dbReference type="Gene3D" id="3.40.50.150">
    <property type="entry name" value="Vaccinia Virus protein VP39"/>
    <property type="match status" value="1"/>
</dbReference>
<keyword evidence="1 5" id="KW-0489">Methyltransferase</keyword>
<name>A0A1Y0VMD5_PEDPE</name>
<dbReference type="GO" id="GO:0032259">
    <property type="term" value="P:methylation"/>
    <property type="evidence" value="ECO:0007669"/>
    <property type="project" value="UniProtKB-KW"/>
</dbReference>
<dbReference type="CDD" id="cd02440">
    <property type="entry name" value="AdoMet_MTases"/>
    <property type="match status" value="1"/>
</dbReference>
<dbReference type="Proteomes" id="UP000196118">
    <property type="component" value="Chromosome"/>
</dbReference>
<dbReference type="Pfam" id="PF17827">
    <property type="entry name" value="PrmC_N"/>
    <property type="match status" value="1"/>
</dbReference>
<evidence type="ECO:0000256" key="1">
    <source>
        <dbReference type="ARBA" id="ARBA00022603"/>
    </source>
</evidence>
<sequence>MNNIPTYFEALRWASLFIRKNQGDENAPELILMDTMEWSRTELIMHYREKLFPEQWEKFQTAVKRVAKGEPVQYVTNKATFFGREFYVDKRVLIPRVETEELVETILSKTKRSRQRLRVLDIGTGSGDIAITLKLERPEWLVTAIDISKDALTVAQRNAESHEAIVDFRLGSLFEPVQGERFDLIISNPPYIADNEKHEMDQSVIDFEPHQALFADDHGLFWYKRIADQLDQYLVEHGELGCEIGYRQGTDLKKYFLEKKYIDQAEVIKDLSQHDRILWVKKK</sequence>
<dbReference type="InterPro" id="IPR004556">
    <property type="entry name" value="HemK-like"/>
</dbReference>
<dbReference type="InterPro" id="IPR050320">
    <property type="entry name" value="N5-glutamine_MTase"/>
</dbReference>
<dbReference type="InterPro" id="IPR029063">
    <property type="entry name" value="SAM-dependent_MTases_sf"/>
</dbReference>
<feature type="binding site" evidence="5">
    <location>
        <begin position="188"/>
        <end position="191"/>
    </location>
    <ligand>
        <name>substrate</name>
    </ligand>
</feature>
<dbReference type="InterPro" id="IPR040758">
    <property type="entry name" value="PrmC_N"/>
</dbReference>
<accession>A0A1Y0VMD5</accession>
<dbReference type="HAMAP" id="MF_02126">
    <property type="entry name" value="RF_methyltr_PrmC"/>
    <property type="match status" value="1"/>
</dbReference>
<comment type="similarity">
    <text evidence="5">Belongs to the protein N5-glutamine methyltransferase family. PrmC subfamily.</text>
</comment>
<keyword evidence="2 5" id="KW-0808">Transferase</keyword>
<keyword evidence="3 5" id="KW-0949">S-adenosyl-L-methionine</keyword>
<evidence type="ECO:0000256" key="4">
    <source>
        <dbReference type="ARBA" id="ARBA00048391"/>
    </source>
</evidence>
<evidence type="ECO:0000313" key="9">
    <source>
        <dbReference type="Proteomes" id="UP000196118"/>
    </source>
</evidence>
<evidence type="ECO:0000256" key="3">
    <source>
        <dbReference type="ARBA" id="ARBA00022691"/>
    </source>
</evidence>
<dbReference type="GO" id="GO:0003676">
    <property type="term" value="F:nucleic acid binding"/>
    <property type="evidence" value="ECO:0007669"/>
    <property type="project" value="InterPro"/>
</dbReference>
<protein>
    <recommendedName>
        <fullName evidence="5">Release factor glutamine methyltransferase</fullName>
        <shortName evidence="5">RF MTase</shortName>
        <ecNumber evidence="5">2.1.1.297</ecNumber>
    </recommendedName>
    <alternativeName>
        <fullName evidence="5">N5-glutamine methyltransferase PrmC</fullName>
    </alternativeName>
    <alternativeName>
        <fullName evidence="5">Protein-(glutamine-N5) MTase PrmC</fullName>
    </alternativeName>
    <alternativeName>
        <fullName evidence="5">Protein-glutamine N-methyltransferase PrmC</fullName>
    </alternativeName>
</protein>
<comment type="catalytic activity">
    <reaction evidence="4 5">
        <text>L-glutaminyl-[peptide chain release factor] + S-adenosyl-L-methionine = N(5)-methyl-L-glutaminyl-[peptide chain release factor] + S-adenosyl-L-homocysteine + H(+)</text>
        <dbReference type="Rhea" id="RHEA:42896"/>
        <dbReference type="Rhea" id="RHEA-COMP:10271"/>
        <dbReference type="Rhea" id="RHEA-COMP:10272"/>
        <dbReference type="ChEBI" id="CHEBI:15378"/>
        <dbReference type="ChEBI" id="CHEBI:30011"/>
        <dbReference type="ChEBI" id="CHEBI:57856"/>
        <dbReference type="ChEBI" id="CHEBI:59789"/>
        <dbReference type="ChEBI" id="CHEBI:61891"/>
        <dbReference type="EC" id="2.1.1.297"/>
    </reaction>
</comment>
<feature type="binding site" evidence="5">
    <location>
        <position position="146"/>
    </location>
    <ligand>
        <name>S-adenosyl-L-methionine</name>
        <dbReference type="ChEBI" id="CHEBI:59789"/>
    </ligand>
</feature>
<dbReference type="NCBIfam" id="TIGR03534">
    <property type="entry name" value="RF_mod_PrmC"/>
    <property type="match status" value="1"/>
</dbReference>
<dbReference type="Pfam" id="PF05175">
    <property type="entry name" value="MTS"/>
    <property type="match status" value="1"/>
</dbReference>
<comment type="function">
    <text evidence="5">Methylates the class 1 translation termination release factors RF1/PrfA and RF2/PrfB on the glutamine residue of the universally conserved GGQ motif.</text>
</comment>
<dbReference type="PROSITE" id="PS00092">
    <property type="entry name" value="N6_MTASE"/>
    <property type="match status" value="1"/>
</dbReference>
<comment type="caution">
    <text evidence="5">Lacks conserved residue(s) required for the propagation of feature annotation.</text>
</comment>
<dbReference type="PANTHER" id="PTHR18895:SF74">
    <property type="entry name" value="MTRF1L RELEASE FACTOR GLUTAMINE METHYLTRANSFERASE"/>
    <property type="match status" value="1"/>
</dbReference>
<dbReference type="AlphaFoldDB" id="A0A1Y0VMD5"/>
<evidence type="ECO:0000259" key="6">
    <source>
        <dbReference type="Pfam" id="PF05175"/>
    </source>
</evidence>
<dbReference type="EC" id="2.1.1.297" evidence="5"/>
<evidence type="ECO:0000256" key="5">
    <source>
        <dbReference type="HAMAP-Rule" id="MF_02126"/>
    </source>
</evidence>
<evidence type="ECO:0000259" key="7">
    <source>
        <dbReference type="Pfam" id="PF17827"/>
    </source>
</evidence>
<dbReference type="InterPro" id="IPR019874">
    <property type="entry name" value="RF_methyltr_PrmC"/>
</dbReference>
<feature type="domain" description="Release factor glutamine methyltransferase N-terminal" evidence="7">
    <location>
        <begin position="9"/>
        <end position="76"/>
    </location>
</feature>
<feature type="domain" description="Methyltransferase small" evidence="6">
    <location>
        <begin position="109"/>
        <end position="198"/>
    </location>
</feature>